<dbReference type="Gene3D" id="3.30.40.10">
    <property type="entry name" value="Zinc/RING finger domain, C3HC4 (zinc finger)"/>
    <property type="match status" value="1"/>
</dbReference>
<evidence type="ECO:0000256" key="4">
    <source>
        <dbReference type="PROSITE-ProRule" id="PRU00175"/>
    </source>
</evidence>
<accession>A0AAE0T8Q0</accession>
<gene>
    <name evidence="6" type="ORF">CHS0354_017777</name>
</gene>
<dbReference type="PANTHER" id="PTHR25462">
    <property type="entry name" value="BONUS, ISOFORM C-RELATED"/>
    <property type="match status" value="1"/>
</dbReference>
<evidence type="ECO:0000313" key="7">
    <source>
        <dbReference type="Proteomes" id="UP001195483"/>
    </source>
</evidence>
<dbReference type="InterPro" id="IPR017907">
    <property type="entry name" value="Znf_RING_CS"/>
</dbReference>
<dbReference type="GO" id="GO:0008270">
    <property type="term" value="F:zinc ion binding"/>
    <property type="evidence" value="ECO:0007669"/>
    <property type="project" value="UniProtKB-KW"/>
</dbReference>
<feature type="domain" description="RING-type" evidence="5">
    <location>
        <begin position="14"/>
        <end position="62"/>
    </location>
</feature>
<dbReference type="Pfam" id="PF22586">
    <property type="entry name" value="ANCHR-like_BBOX"/>
    <property type="match status" value="1"/>
</dbReference>
<evidence type="ECO:0000313" key="6">
    <source>
        <dbReference type="EMBL" id="KAK3605872.1"/>
    </source>
</evidence>
<keyword evidence="1" id="KW-0479">Metal-binding</keyword>
<reference evidence="6" key="1">
    <citation type="journal article" date="2021" name="Genome Biol. Evol.">
        <title>A High-Quality Reference Genome for a Parasitic Bivalve with Doubly Uniparental Inheritance (Bivalvia: Unionida).</title>
        <authorList>
            <person name="Smith C.H."/>
        </authorList>
    </citation>
    <scope>NUCLEOTIDE SEQUENCE</scope>
    <source>
        <strain evidence="6">CHS0354</strain>
    </source>
</reference>
<dbReference type="AlphaFoldDB" id="A0AAE0T8Q0"/>
<dbReference type="InterPro" id="IPR011042">
    <property type="entry name" value="6-blade_b-propeller_TolB-like"/>
</dbReference>
<keyword evidence="2 4" id="KW-0863">Zinc-finger</keyword>
<comment type="caution">
    <text evidence="6">The sequence shown here is derived from an EMBL/GenBank/DDBJ whole genome shotgun (WGS) entry which is preliminary data.</text>
</comment>
<dbReference type="Proteomes" id="UP001195483">
    <property type="component" value="Unassembled WGS sequence"/>
</dbReference>
<dbReference type="SMART" id="SM00184">
    <property type="entry name" value="RING"/>
    <property type="match status" value="1"/>
</dbReference>
<evidence type="ECO:0000256" key="2">
    <source>
        <dbReference type="ARBA" id="ARBA00022771"/>
    </source>
</evidence>
<dbReference type="SUPFAM" id="SSF101898">
    <property type="entry name" value="NHL repeat"/>
    <property type="match status" value="1"/>
</dbReference>
<dbReference type="Gene3D" id="3.30.160.60">
    <property type="entry name" value="Classic Zinc Finger"/>
    <property type="match status" value="1"/>
</dbReference>
<name>A0AAE0T8Q0_9BIVA</name>
<reference evidence="6" key="2">
    <citation type="journal article" date="2021" name="Genome Biol. Evol.">
        <title>Developing a high-quality reference genome for a parasitic bivalve with doubly uniparental inheritance (Bivalvia: Unionida).</title>
        <authorList>
            <person name="Smith C.H."/>
        </authorList>
    </citation>
    <scope>NUCLEOTIDE SEQUENCE</scope>
    <source>
        <strain evidence="6">CHS0354</strain>
        <tissue evidence="6">Mantle</tissue>
    </source>
</reference>
<evidence type="ECO:0000256" key="3">
    <source>
        <dbReference type="ARBA" id="ARBA00022833"/>
    </source>
</evidence>
<protein>
    <recommendedName>
        <fullName evidence="5">RING-type domain-containing protein</fullName>
    </recommendedName>
</protein>
<sequence length="674" mass="76500">MESMSTYRADTLECPLCLEEFSVPRTLPCLHSFCQSCLQSYINDMRQKNKDQLTLFPCPVCTKETSSPSIGKMIDEWASAFPQNCLLVSLLSDKAVRGTPERACDPCMSVDSNNIPATGFCATCNESLCPDCIKAHKKNTLLKAHIIVGLEDVTKNPQMAAMMSSKMSCTVHVDKEIEFYCKDHYELSCNTCAFLFHRACANILELKVHAQRIIQDHTPVDVINKMKGLESHLGRVIKANEGNLEDMDKQVTQLPKQIRGLRQKLDKLLEDLEYKLWMRGEKLHREESALRKGDNKRIQSLLAAIKNSYKLLERMMQHGSDSQIFITLHKVEEQLAFYEREVRQHFSETHSLDIQLHVNDMVEKIAEMESSTIAQLEVTEKRLKVPSESLKNVPEQPPTQSGQVQFSSEVNLKTPDGRLPLFTGAAYLPENKLMLVDSWNHRIYMFSSAHAYITDYKLPSPPTDVCLLNTQEVAVALPKENKIQFASVAGDRIKYTMTLTTQYPCFSLAQLSVEELVVAGMNKDRYYWAILTSSGMEKSYVGIENRPAWSDISYLALNKTKTRLLVSCYGYNALYCFNLDSKLKRRFIYKARELEGPTGVGVDSDDTIYVAGFISRNIHQLTEDGIILQILSSASGIPSKPRELCFNERRDEFLVTNSGETEKGHIFKINWPDN</sequence>
<dbReference type="Pfam" id="PF13445">
    <property type="entry name" value="zf-RING_UBOX"/>
    <property type="match status" value="1"/>
</dbReference>
<dbReference type="CDD" id="cd16449">
    <property type="entry name" value="RING-HC"/>
    <property type="match status" value="1"/>
</dbReference>
<dbReference type="InterPro" id="IPR027370">
    <property type="entry name" value="Znf-RING_euk"/>
</dbReference>
<dbReference type="SUPFAM" id="SSF57850">
    <property type="entry name" value="RING/U-box"/>
    <property type="match status" value="1"/>
</dbReference>
<dbReference type="InterPro" id="IPR013083">
    <property type="entry name" value="Znf_RING/FYVE/PHD"/>
</dbReference>
<evidence type="ECO:0000259" key="5">
    <source>
        <dbReference type="PROSITE" id="PS50089"/>
    </source>
</evidence>
<keyword evidence="3" id="KW-0862">Zinc</keyword>
<reference evidence="6" key="3">
    <citation type="submission" date="2023-05" db="EMBL/GenBank/DDBJ databases">
        <authorList>
            <person name="Smith C.H."/>
        </authorList>
    </citation>
    <scope>NUCLEOTIDE SEQUENCE</scope>
    <source>
        <strain evidence="6">CHS0354</strain>
        <tissue evidence="6">Mantle</tissue>
    </source>
</reference>
<dbReference type="PANTHER" id="PTHR25462:SF296">
    <property type="entry name" value="MEIOTIC P26, ISOFORM F"/>
    <property type="match status" value="1"/>
</dbReference>
<dbReference type="InterPro" id="IPR001841">
    <property type="entry name" value="Znf_RING"/>
</dbReference>
<dbReference type="EMBL" id="JAEAOA010001101">
    <property type="protein sequence ID" value="KAK3605872.1"/>
    <property type="molecule type" value="Genomic_DNA"/>
</dbReference>
<dbReference type="Gene3D" id="2.120.10.30">
    <property type="entry name" value="TolB, C-terminal domain"/>
    <property type="match status" value="2"/>
</dbReference>
<keyword evidence="7" id="KW-1185">Reference proteome</keyword>
<dbReference type="InterPro" id="IPR047153">
    <property type="entry name" value="TRIM45/56/19-like"/>
</dbReference>
<evidence type="ECO:0000256" key="1">
    <source>
        <dbReference type="ARBA" id="ARBA00022723"/>
    </source>
</evidence>
<proteinExistence type="predicted"/>
<dbReference type="PROSITE" id="PS50089">
    <property type="entry name" value="ZF_RING_2"/>
    <property type="match status" value="1"/>
</dbReference>
<organism evidence="6 7">
    <name type="scientific">Potamilus streckersoni</name>
    <dbReference type="NCBI Taxonomy" id="2493646"/>
    <lineage>
        <taxon>Eukaryota</taxon>
        <taxon>Metazoa</taxon>
        <taxon>Spiralia</taxon>
        <taxon>Lophotrochozoa</taxon>
        <taxon>Mollusca</taxon>
        <taxon>Bivalvia</taxon>
        <taxon>Autobranchia</taxon>
        <taxon>Heteroconchia</taxon>
        <taxon>Palaeoheterodonta</taxon>
        <taxon>Unionida</taxon>
        <taxon>Unionoidea</taxon>
        <taxon>Unionidae</taxon>
        <taxon>Ambleminae</taxon>
        <taxon>Lampsilini</taxon>
        <taxon>Potamilus</taxon>
    </lineage>
</organism>
<dbReference type="PROSITE" id="PS00518">
    <property type="entry name" value="ZF_RING_1"/>
    <property type="match status" value="1"/>
</dbReference>